<dbReference type="InterPro" id="IPR013187">
    <property type="entry name" value="F-box-assoc_dom_typ3"/>
</dbReference>
<sequence length="320" mass="37553">MHSNHQIFRIPFVIISYHKNDISCFRPEFFSLHLHCNIEHYNSPIKQQLYSPFAAHGVRFEFCYNGFICFTKDIYTSPVVILWNPANRRYKCINIPSECSKFTHLKLGFHQQSNEYKILKVPFQMLRDDESTKVTWVYTLSSGSWKIVSFTLPTLTGSSEPQISVNGFMYWLAGSEVEYVICFDLIKDEFKLIVIPDDRQLVHRKLMVLRGSLAMMVSVEDRTKDIEIWMLVNENSSYSWTKKFNLEPFSGKTMLMEMLNDHKLLVVVLKTHLCGLRQVYSYDLVTKMVEYFHVPKEQDLASFVGVHGCYFESLEIRIED</sequence>
<dbReference type="InterPro" id="IPR011043">
    <property type="entry name" value="Gal_Oxase/kelch_b-propeller"/>
</dbReference>
<comment type="caution">
    <text evidence="2">The sequence shown here is derived from an EMBL/GenBank/DDBJ whole genome shotgun (WGS) entry which is preliminary data.</text>
</comment>
<dbReference type="PANTHER" id="PTHR31672">
    <property type="entry name" value="BNACNNG10540D PROTEIN"/>
    <property type="match status" value="1"/>
</dbReference>
<dbReference type="SUPFAM" id="SSF50965">
    <property type="entry name" value="Galactose oxidase, central domain"/>
    <property type="match status" value="1"/>
</dbReference>
<dbReference type="Proteomes" id="UP000826656">
    <property type="component" value="Unassembled WGS sequence"/>
</dbReference>
<gene>
    <name evidence="2" type="ORF">KY290_028578</name>
</gene>
<proteinExistence type="predicted"/>
<name>A0ABQ7UK77_SOLTU</name>
<dbReference type="InterPro" id="IPR017451">
    <property type="entry name" value="F-box-assoc_interact_dom"/>
</dbReference>
<evidence type="ECO:0000259" key="1">
    <source>
        <dbReference type="Pfam" id="PF08268"/>
    </source>
</evidence>
<dbReference type="EMBL" id="JAIVGD010000019">
    <property type="protein sequence ID" value="KAH0749346.1"/>
    <property type="molecule type" value="Genomic_DNA"/>
</dbReference>
<organism evidence="2 3">
    <name type="scientific">Solanum tuberosum</name>
    <name type="common">Potato</name>
    <dbReference type="NCBI Taxonomy" id="4113"/>
    <lineage>
        <taxon>Eukaryota</taxon>
        <taxon>Viridiplantae</taxon>
        <taxon>Streptophyta</taxon>
        <taxon>Embryophyta</taxon>
        <taxon>Tracheophyta</taxon>
        <taxon>Spermatophyta</taxon>
        <taxon>Magnoliopsida</taxon>
        <taxon>eudicotyledons</taxon>
        <taxon>Gunneridae</taxon>
        <taxon>Pentapetalae</taxon>
        <taxon>asterids</taxon>
        <taxon>lamiids</taxon>
        <taxon>Solanales</taxon>
        <taxon>Solanaceae</taxon>
        <taxon>Solanoideae</taxon>
        <taxon>Solaneae</taxon>
        <taxon>Solanum</taxon>
    </lineage>
</organism>
<evidence type="ECO:0000313" key="3">
    <source>
        <dbReference type="Proteomes" id="UP000826656"/>
    </source>
</evidence>
<dbReference type="PANTHER" id="PTHR31672:SF10">
    <property type="entry name" value="F-BOX DOMAIN-CONTAINING PROTEIN"/>
    <property type="match status" value="1"/>
</dbReference>
<reference evidence="2 3" key="1">
    <citation type="journal article" date="2021" name="bioRxiv">
        <title>Chromosome-scale and haplotype-resolved genome assembly of a tetraploid potato cultivar.</title>
        <authorList>
            <person name="Sun H."/>
            <person name="Jiao W.-B."/>
            <person name="Krause K."/>
            <person name="Campoy J.A."/>
            <person name="Goel M."/>
            <person name="Folz-Donahue K."/>
            <person name="Kukat C."/>
            <person name="Huettel B."/>
            <person name="Schneeberger K."/>
        </authorList>
    </citation>
    <scope>NUCLEOTIDE SEQUENCE [LARGE SCALE GENOMIC DNA]</scope>
    <source>
        <strain evidence="2">SolTubOtavaFocal</strain>
        <tissue evidence="2">Leaves</tissue>
    </source>
</reference>
<keyword evidence="3" id="KW-1185">Reference proteome</keyword>
<dbReference type="Pfam" id="PF08268">
    <property type="entry name" value="FBA_3"/>
    <property type="match status" value="1"/>
</dbReference>
<accession>A0ABQ7UK77</accession>
<dbReference type="InterPro" id="IPR050796">
    <property type="entry name" value="SCF_F-box_component"/>
</dbReference>
<dbReference type="NCBIfam" id="TIGR01640">
    <property type="entry name" value="F_box_assoc_1"/>
    <property type="match status" value="1"/>
</dbReference>
<evidence type="ECO:0000313" key="2">
    <source>
        <dbReference type="EMBL" id="KAH0749346.1"/>
    </source>
</evidence>
<feature type="domain" description="F-box associated beta-propeller type 3" evidence="1">
    <location>
        <begin position="29"/>
        <end position="290"/>
    </location>
</feature>
<protein>
    <recommendedName>
        <fullName evidence="1">F-box associated beta-propeller type 3 domain-containing protein</fullName>
    </recommendedName>
</protein>